<evidence type="ECO:0000259" key="1">
    <source>
        <dbReference type="Pfam" id="PF01494"/>
    </source>
</evidence>
<evidence type="ECO:0000313" key="3">
    <source>
        <dbReference type="Proteomes" id="UP001252243"/>
    </source>
</evidence>
<protein>
    <submittedName>
        <fullName evidence="2">2-polyprenyl-6-methoxyphenol hydroxylase-like FAD-dependent oxidoreductase</fullName>
    </submittedName>
</protein>
<name>A0ABU1UIZ2_9MICC</name>
<dbReference type="SUPFAM" id="SSF51905">
    <property type="entry name" value="FAD/NAD(P)-binding domain"/>
    <property type="match status" value="1"/>
</dbReference>
<dbReference type="InterPro" id="IPR036188">
    <property type="entry name" value="FAD/NAD-bd_sf"/>
</dbReference>
<dbReference type="EMBL" id="JAVDVQ010000049">
    <property type="protein sequence ID" value="MDR7085100.1"/>
    <property type="molecule type" value="Genomic_DNA"/>
</dbReference>
<evidence type="ECO:0000313" key="2">
    <source>
        <dbReference type="EMBL" id="MDR7085100.1"/>
    </source>
</evidence>
<dbReference type="InterPro" id="IPR002938">
    <property type="entry name" value="FAD-bd"/>
</dbReference>
<dbReference type="Gene3D" id="3.50.50.60">
    <property type="entry name" value="FAD/NAD(P)-binding domain"/>
    <property type="match status" value="1"/>
</dbReference>
<dbReference type="Proteomes" id="UP001252243">
    <property type="component" value="Unassembled WGS sequence"/>
</dbReference>
<reference evidence="2 3" key="1">
    <citation type="submission" date="2023-07" db="EMBL/GenBank/DDBJ databases">
        <title>Sorghum-associated microbial communities from plants grown in Nebraska, USA.</title>
        <authorList>
            <person name="Schachtman D."/>
        </authorList>
    </citation>
    <scope>NUCLEOTIDE SEQUENCE [LARGE SCALE GENOMIC DNA]</scope>
    <source>
        <strain evidence="2 3">BE167</strain>
    </source>
</reference>
<proteinExistence type="predicted"/>
<feature type="domain" description="FAD-binding" evidence="1">
    <location>
        <begin position="15"/>
        <end position="82"/>
    </location>
</feature>
<comment type="caution">
    <text evidence="2">The sequence shown here is derived from an EMBL/GenBank/DDBJ whole genome shotgun (WGS) entry which is preliminary data.</text>
</comment>
<dbReference type="Pfam" id="PF01494">
    <property type="entry name" value="FAD_binding_3"/>
    <property type="match status" value="1"/>
</dbReference>
<gene>
    <name evidence="2" type="ORF">J2X01_004420</name>
</gene>
<keyword evidence="3" id="KW-1185">Reference proteome</keyword>
<accession>A0ABU1UIZ2</accession>
<organism evidence="2 3">
    <name type="scientific">Arthrobacter ginsengisoli</name>
    <dbReference type="NCBI Taxonomy" id="1356565"/>
    <lineage>
        <taxon>Bacteria</taxon>
        <taxon>Bacillati</taxon>
        <taxon>Actinomycetota</taxon>
        <taxon>Actinomycetes</taxon>
        <taxon>Micrococcales</taxon>
        <taxon>Micrococcaceae</taxon>
        <taxon>Arthrobacter</taxon>
    </lineage>
</organism>
<dbReference type="RefSeq" id="WP_310062535.1">
    <property type="nucleotide sequence ID" value="NZ_JAVDVQ010000049.1"/>
</dbReference>
<sequence length="90" mass="9592">MEVLHGGYSTCPDRGGGIGGLGLAAALGQQGVDVEIAERRTEYKLLGVGINQPANSLRILGRLGLLEQIRSVGFAYDRNEFHGAVRKTLI</sequence>